<evidence type="ECO:0000313" key="2">
    <source>
        <dbReference type="Proteomes" id="UP000050545"/>
    </source>
</evidence>
<sequence length="52" mass="5944">MSEKDILIACHAQLMEALETMGELEDDEAHADLYWEIKDAADSVHKRLESLK</sequence>
<dbReference type="Proteomes" id="UP000050545">
    <property type="component" value="Unassembled WGS sequence"/>
</dbReference>
<comment type="caution">
    <text evidence="1">The sequence shown here is derived from an EMBL/GenBank/DDBJ whole genome shotgun (WGS) entry which is preliminary data.</text>
</comment>
<organism evidence="1 2">
    <name type="scientific">Pseudomonas amygdali pv. hibisci</name>
    <dbReference type="NCBI Taxonomy" id="251723"/>
    <lineage>
        <taxon>Bacteria</taxon>
        <taxon>Pseudomonadati</taxon>
        <taxon>Pseudomonadota</taxon>
        <taxon>Gammaproteobacteria</taxon>
        <taxon>Pseudomonadales</taxon>
        <taxon>Pseudomonadaceae</taxon>
        <taxon>Pseudomonas</taxon>
        <taxon>Pseudomonas amygdali</taxon>
    </lineage>
</organism>
<dbReference type="EMBL" id="LJQN01000043">
    <property type="protein sequence ID" value="KPX57102.1"/>
    <property type="molecule type" value="Genomic_DNA"/>
</dbReference>
<evidence type="ECO:0000313" key="1">
    <source>
        <dbReference type="EMBL" id="KPX57102.1"/>
    </source>
</evidence>
<dbReference type="AlphaFoldDB" id="A0AB34UAU6"/>
<proteinExistence type="predicted"/>
<accession>A0AB34UAU6</accession>
<name>A0AB34UAU6_PSEA0</name>
<protein>
    <submittedName>
        <fullName evidence="1">Uncharacterized protein</fullName>
    </submittedName>
</protein>
<dbReference type="RefSeq" id="WP_159420414.1">
    <property type="nucleotide sequence ID" value="NZ_LJQN01000043.1"/>
</dbReference>
<reference evidence="1 2" key="1">
    <citation type="submission" date="2015-09" db="EMBL/GenBank/DDBJ databases">
        <title>Genome announcement of multiple Pseudomonas syringae strains.</title>
        <authorList>
            <person name="Thakur S."/>
            <person name="Wang P.W."/>
            <person name="Gong Y."/>
            <person name="Weir B.S."/>
            <person name="Guttman D.S."/>
        </authorList>
    </citation>
    <scope>NUCLEOTIDE SEQUENCE [LARGE SCALE GENOMIC DNA]</scope>
    <source>
        <strain evidence="1 2">ICMP9623</strain>
    </source>
</reference>
<gene>
    <name evidence="1" type="ORF">ALO67_02259</name>
</gene>